<proteinExistence type="predicted"/>
<evidence type="ECO:0000313" key="2">
    <source>
        <dbReference type="Proteomes" id="UP001295684"/>
    </source>
</evidence>
<accession>A0AAD1XN67</accession>
<gene>
    <name evidence="1" type="ORF">ECRASSUSDP1_LOCUS16973</name>
</gene>
<dbReference type="Proteomes" id="UP001295684">
    <property type="component" value="Unassembled WGS sequence"/>
</dbReference>
<evidence type="ECO:0000313" key="1">
    <source>
        <dbReference type="EMBL" id="CAI2375610.1"/>
    </source>
</evidence>
<reference evidence="1" key="1">
    <citation type="submission" date="2023-07" db="EMBL/GenBank/DDBJ databases">
        <authorList>
            <consortium name="AG Swart"/>
            <person name="Singh M."/>
            <person name="Singh A."/>
            <person name="Seah K."/>
            <person name="Emmerich C."/>
        </authorList>
    </citation>
    <scope>NUCLEOTIDE SEQUENCE</scope>
    <source>
        <strain evidence="1">DP1</strain>
    </source>
</reference>
<dbReference type="AlphaFoldDB" id="A0AAD1XN67"/>
<name>A0AAD1XN67_EUPCR</name>
<dbReference type="EMBL" id="CAMPGE010017101">
    <property type="protein sequence ID" value="CAI2375610.1"/>
    <property type="molecule type" value="Genomic_DNA"/>
</dbReference>
<organism evidence="1 2">
    <name type="scientific">Euplotes crassus</name>
    <dbReference type="NCBI Taxonomy" id="5936"/>
    <lineage>
        <taxon>Eukaryota</taxon>
        <taxon>Sar</taxon>
        <taxon>Alveolata</taxon>
        <taxon>Ciliophora</taxon>
        <taxon>Intramacronucleata</taxon>
        <taxon>Spirotrichea</taxon>
        <taxon>Hypotrichia</taxon>
        <taxon>Euplotida</taxon>
        <taxon>Euplotidae</taxon>
        <taxon>Moneuplotes</taxon>
    </lineage>
</organism>
<sequence length="267" mass="31011">MDQEELQGKIDQIYKVLTDLKKKHSKKKISWLMKISDKSFGLVEALVDNFMLNIEEGEYSTKILMILRQLCEYCPDLIFDQLLSCSKLPEALASYILKTPLEDMTPDAFLLITEFFKGGENLEILENNELVDKLFETLTIINKTHYFDAVVTILLTRFEMYCTSKDSSEEMNEETQTFIEKIKTHRSGRMFVETMIHLLNRRGAEGQKTIKCLSHLIGSERIYSNDLSLLGDILEDEIDKDATEENRGNLEHLLELVQQRKIILEQE</sequence>
<keyword evidence="2" id="KW-1185">Reference proteome</keyword>
<protein>
    <submittedName>
        <fullName evidence="1">Uncharacterized protein</fullName>
    </submittedName>
</protein>
<comment type="caution">
    <text evidence="1">The sequence shown here is derived from an EMBL/GenBank/DDBJ whole genome shotgun (WGS) entry which is preliminary data.</text>
</comment>